<organism evidence="1 2">
    <name type="scientific">Dictyocaulus viviparus</name>
    <name type="common">Bovine lungworm</name>
    <dbReference type="NCBI Taxonomy" id="29172"/>
    <lineage>
        <taxon>Eukaryota</taxon>
        <taxon>Metazoa</taxon>
        <taxon>Ecdysozoa</taxon>
        <taxon>Nematoda</taxon>
        <taxon>Chromadorea</taxon>
        <taxon>Rhabditida</taxon>
        <taxon>Rhabditina</taxon>
        <taxon>Rhabditomorpha</taxon>
        <taxon>Strongyloidea</taxon>
        <taxon>Metastrongylidae</taxon>
        <taxon>Dictyocaulus</taxon>
    </lineage>
</organism>
<proteinExistence type="predicted"/>
<reference evidence="2" key="2">
    <citation type="journal article" date="2016" name="Sci. Rep.">
        <title>Dictyocaulus viviparus genome, variome and transcriptome elucidate lungworm biology and support future intervention.</title>
        <authorList>
            <person name="McNulty S.N."/>
            <person name="Strube C."/>
            <person name="Rosa B.A."/>
            <person name="Martin J.C."/>
            <person name="Tyagi R."/>
            <person name="Choi Y.J."/>
            <person name="Wang Q."/>
            <person name="Hallsworth Pepin K."/>
            <person name="Zhang X."/>
            <person name="Ozersky P."/>
            <person name="Wilson R.K."/>
            <person name="Sternberg P.W."/>
            <person name="Gasser R.B."/>
            <person name="Mitreva M."/>
        </authorList>
    </citation>
    <scope>NUCLEOTIDE SEQUENCE [LARGE SCALE GENOMIC DNA]</scope>
    <source>
        <strain evidence="2">HannoverDv2000</strain>
    </source>
</reference>
<evidence type="ECO:0000313" key="2">
    <source>
        <dbReference type="Proteomes" id="UP000053766"/>
    </source>
</evidence>
<protein>
    <recommendedName>
        <fullName evidence="3">Receptor L domain protein</fullName>
    </recommendedName>
</protein>
<gene>
    <name evidence="1" type="ORF">DICVIV_14123</name>
</gene>
<dbReference type="SUPFAM" id="SSF52058">
    <property type="entry name" value="L domain-like"/>
    <property type="match status" value="1"/>
</dbReference>
<reference evidence="1 2" key="1">
    <citation type="submission" date="2013-11" db="EMBL/GenBank/DDBJ databases">
        <title>Draft genome of the bovine lungworm Dictyocaulus viviparus.</title>
        <authorList>
            <person name="Mitreva M."/>
        </authorList>
    </citation>
    <scope>NUCLEOTIDE SEQUENCE [LARGE SCALE GENOMIC DNA]</scope>
    <source>
        <strain evidence="1 2">HannoverDv2000</strain>
    </source>
</reference>
<sequence length="329" mass="37248">MNSATFREYLVIVSVTVLSHAVAVAVAYEFAQFFRLKPISPECFKDNTSTVVVIEFHFFYFPDECRDATMISYRSSEVLDYSPLTETEVNQLFSINHVDMCINITNTDSYSLIFNMEELTGNCTGPLFEIVGNPRLSHLTIGDFINNLEPDAIRIRGNPLLTKDDLDVFANFSDVQLEGECLLPSPLQSRSRVPHGCKYIYGILSLTGYSSLDDYFYLGYYNYPFTGCIEIESTTLKNVYFLNHFKDFTPIRGCKQYIANNSELCVGNSSFWREVFGDIDIYNNKIDCPDQCDGGVVNETYLSSTAACEMRIGDVVIADLTGHLFHYVT</sequence>
<dbReference type="EMBL" id="KN718899">
    <property type="protein sequence ID" value="KJH39967.1"/>
    <property type="molecule type" value="Genomic_DNA"/>
</dbReference>
<accession>A0A0D8X853</accession>
<evidence type="ECO:0000313" key="1">
    <source>
        <dbReference type="EMBL" id="KJH39967.1"/>
    </source>
</evidence>
<name>A0A0D8X853_DICVI</name>
<dbReference type="Proteomes" id="UP000053766">
    <property type="component" value="Unassembled WGS sequence"/>
</dbReference>
<dbReference type="AlphaFoldDB" id="A0A0D8X853"/>
<evidence type="ECO:0008006" key="3">
    <source>
        <dbReference type="Google" id="ProtNLM"/>
    </source>
</evidence>
<keyword evidence="2" id="KW-1185">Reference proteome</keyword>